<keyword evidence="1" id="KW-0732">Signal</keyword>
<proteinExistence type="predicted"/>
<dbReference type="InterPro" id="IPR016186">
    <property type="entry name" value="C-type_lectin-like/link_sf"/>
</dbReference>
<sequence>MIGLLSALAFFHYTFAACPSGFIEAGYTYHQRNNFCYKLIVNSGLSFNDSEALCQFDGAHLASIHDDEENIFLNSFAYGINAWIGLYNNNGTWTWTDGTALGFSKFICGTPSPSLNCTSMYNTHSNADCSGNTCDVYGQWTNNDCNNLGNVPAAICKKPHY</sequence>
<protein>
    <submittedName>
        <fullName evidence="4">C-type lectin domain-containing protein</fullName>
    </submittedName>
</protein>
<dbReference type="WBParaSite" id="ACRNAN_scaffold4821.g30949.t1">
    <property type="protein sequence ID" value="ACRNAN_scaffold4821.g30949.t1"/>
    <property type="gene ID" value="ACRNAN_scaffold4821.g30949"/>
</dbReference>
<dbReference type="InterPro" id="IPR016187">
    <property type="entry name" value="CTDL_fold"/>
</dbReference>
<dbReference type="InterPro" id="IPR050111">
    <property type="entry name" value="C-type_lectin/snaclec_domain"/>
</dbReference>
<accession>A0A914DYL7</accession>
<dbReference type="CDD" id="cd00037">
    <property type="entry name" value="CLECT"/>
    <property type="match status" value="1"/>
</dbReference>
<feature type="signal peptide" evidence="1">
    <location>
        <begin position="1"/>
        <end position="16"/>
    </location>
</feature>
<evidence type="ECO:0000313" key="3">
    <source>
        <dbReference type="Proteomes" id="UP000887540"/>
    </source>
</evidence>
<evidence type="ECO:0000313" key="4">
    <source>
        <dbReference type="WBParaSite" id="ACRNAN_scaffold4821.g30949.t1"/>
    </source>
</evidence>
<feature type="domain" description="C-type lectin" evidence="2">
    <location>
        <begin position="32"/>
        <end position="146"/>
    </location>
</feature>
<dbReference type="Proteomes" id="UP000887540">
    <property type="component" value="Unplaced"/>
</dbReference>
<dbReference type="PANTHER" id="PTHR22803">
    <property type="entry name" value="MANNOSE, PHOSPHOLIPASE, LECTIN RECEPTOR RELATED"/>
    <property type="match status" value="1"/>
</dbReference>
<reference evidence="4" key="1">
    <citation type="submission" date="2022-11" db="UniProtKB">
        <authorList>
            <consortium name="WormBaseParasite"/>
        </authorList>
    </citation>
    <scope>IDENTIFICATION</scope>
</reference>
<dbReference type="SMART" id="SM00034">
    <property type="entry name" value="CLECT"/>
    <property type="match status" value="1"/>
</dbReference>
<feature type="chain" id="PRO_5037470835" evidence="1">
    <location>
        <begin position="17"/>
        <end position="161"/>
    </location>
</feature>
<dbReference type="PROSITE" id="PS50041">
    <property type="entry name" value="C_TYPE_LECTIN_2"/>
    <property type="match status" value="1"/>
</dbReference>
<dbReference type="SUPFAM" id="SSF56436">
    <property type="entry name" value="C-type lectin-like"/>
    <property type="match status" value="1"/>
</dbReference>
<dbReference type="AlphaFoldDB" id="A0A914DYL7"/>
<dbReference type="Pfam" id="PF00059">
    <property type="entry name" value="Lectin_C"/>
    <property type="match status" value="1"/>
</dbReference>
<dbReference type="InterPro" id="IPR001304">
    <property type="entry name" value="C-type_lectin-like"/>
</dbReference>
<organism evidence="3 4">
    <name type="scientific">Acrobeloides nanus</name>
    <dbReference type="NCBI Taxonomy" id="290746"/>
    <lineage>
        <taxon>Eukaryota</taxon>
        <taxon>Metazoa</taxon>
        <taxon>Ecdysozoa</taxon>
        <taxon>Nematoda</taxon>
        <taxon>Chromadorea</taxon>
        <taxon>Rhabditida</taxon>
        <taxon>Tylenchina</taxon>
        <taxon>Cephalobomorpha</taxon>
        <taxon>Cephaloboidea</taxon>
        <taxon>Cephalobidae</taxon>
        <taxon>Acrobeloides</taxon>
    </lineage>
</organism>
<evidence type="ECO:0000259" key="2">
    <source>
        <dbReference type="PROSITE" id="PS50041"/>
    </source>
</evidence>
<name>A0A914DYL7_9BILA</name>
<dbReference type="Gene3D" id="3.10.100.10">
    <property type="entry name" value="Mannose-Binding Protein A, subunit A"/>
    <property type="match status" value="1"/>
</dbReference>
<evidence type="ECO:0000256" key="1">
    <source>
        <dbReference type="SAM" id="SignalP"/>
    </source>
</evidence>
<keyword evidence="3" id="KW-1185">Reference proteome</keyword>